<proteinExistence type="predicted"/>
<comment type="caution">
    <text evidence="1">The sequence shown here is derived from an EMBL/GenBank/DDBJ whole genome shotgun (WGS) entry which is preliminary data.</text>
</comment>
<evidence type="ECO:0000313" key="2">
    <source>
        <dbReference type="Proteomes" id="UP000549971"/>
    </source>
</evidence>
<accession>A0A7W9MSE4</accession>
<reference evidence="1 2" key="1">
    <citation type="submission" date="2020-08" db="EMBL/GenBank/DDBJ databases">
        <title>Sequencing the genomes of 1000 actinobacteria strains.</title>
        <authorList>
            <person name="Klenk H.-P."/>
        </authorList>
    </citation>
    <scope>NUCLEOTIDE SEQUENCE [LARGE SCALE GENOMIC DNA]</scope>
    <source>
        <strain evidence="1 2">DSM 28967</strain>
    </source>
</reference>
<evidence type="ECO:0000313" key="1">
    <source>
        <dbReference type="EMBL" id="MBB5834494.1"/>
    </source>
</evidence>
<keyword evidence="2" id="KW-1185">Reference proteome</keyword>
<organism evidence="1 2">
    <name type="scientific">Kribbella italica</name>
    <dbReference type="NCBI Taxonomy" id="1540520"/>
    <lineage>
        <taxon>Bacteria</taxon>
        <taxon>Bacillati</taxon>
        <taxon>Actinomycetota</taxon>
        <taxon>Actinomycetes</taxon>
        <taxon>Propionibacteriales</taxon>
        <taxon>Kribbellaceae</taxon>
        <taxon>Kribbella</taxon>
    </lineage>
</organism>
<dbReference type="RefSeq" id="WP_184794253.1">
    <property type="nucleotide sequence ID" value="NZ_JACHMY010000001.1"/>
</dbReference>
<sequence length="170" mass="18751">MKVLYDGPVHVSYFQIYVMSGGTFASDPAESNHGQANGLCGAALPGTLFLTTGLHTGQTHFTLELYADQPPLDDTWEEIVEASFRPVEDEIALVEWAGEAVHLLDLPIGDYRVRYCATGMDAAAAADTVKDDEAPIDRYLLQFWPAAPQPDAILKQTAEVAEYWHHAWKD</sequence>
<protein>
    <submittedName>
        <fullName evidence="1">Uncharacterized protein</fullName>
    </submittedName>
</protein>
<dbReference type="Proteomes" id="UP000549971">
    <property type="component" value="Unassembled WGS sequence"/>
</dbReference>
<dbReference type="AlphaFoldDB" id="A0A7W9MSE4"/>
<dbReference type="EMBL" id="JACHMY010000001">
    <property type="protein sequence ID" value="MBB5834494.1"/>
    <property type="molecule type" value="Genomic_DNA"/>
</dbReference>
<gene>
    <name evidence="1" type="ORF">HDA39_001228</name>
</gene>
<name>A0A7W9MSE4_9ACTN</name>